<keyword evidence="4" id="KW-0186">Copper</keyword>
<feature type="region of interest" description="Disordered" evidence="5">
    <location>
        <begin position="135"/>
        <end position="169"/>
    </location>
</feature>
<evidence type="ECO:0000256" key="3">
    <source>
        <dbReference type="ARBA" id="ARBA00022729"/>
    </source>
</evidence>
<dbReference type="InterPro" id="IPR032694">
    <property type="entry name" value="CopC/D"/>
</dbReference>
<protein>
    <submittedName>
        <fullName evidence="9">Copper resistance protein C</fullName>
    </submittedName>
</protein>
<feature type="domain" description="CopC" evidence="8">
    <location>
        <begin position="35"/>
        <end position="130"/>
    </location>
</feature>
<feature type="transmembrane region" description="Helical" evidence="6">
    <location>
        <begin position="175"/>
        <end position="196"/>
    </location>
</feature>
<evidence type="ECO:0000313" key="9">
    <source>
        <dbReference type="EMBL" id="KJL27531.1"/>
    </source>
</evidence>
<keyword evidence="6" id="KW-0472">Membrane</keyword>
<dbReference type="GO" id="GO:0030313">
    <property type="term" value="C:cell envelope"/>
    <property type="evidence" value="ECO:0007669"/>
    <property type="project" value="UniProtKB-SubCell"/>
</dbReference>
<evidence type="ECO:0000256" key="6">
    <source>
        <dbReference type="SAM" id="Phobius"/>
    </source>
</evidence>
<dbReference type="Gene3D" id="2.60.40.1220">
    <property type="match status" value="1"/>
</dbReference>
<proteinExistence type="predicted"/>
<dbReference type="PANTHER" id="PTHR34820:SF4">
    <property type="entry name" value="INNER MEMBRANE PROTEIN YEBZ"/>
    <property type="match status" value="1"/>
</dbReference>
<feature type="signal peptide" evidence="7">
    <location>
        <begin position="1"/>
        <end position="34"/>
    </location>
</feature>
<keyword evidence="3 7" id="KW-0732">Signal</keyword>
<name>A0A0F0L7L2_9MICO</name>
<dbReference type="RefSeq" id="WP_052679112.1">
    <property type="nucleotide sequence ID" value="NZ_CAKKLT010000008.1"/>
</dbReference>
<evidence type="ECO:0000256" key="1">
    <source>
        <dbReference type="ARBA" id="ARBA00004196"/>
    </source>
</evidence>
<dbReference type="OrthoDB" id="5242236at2"/>
<dbReference type="AlphaFoldDB" id="A0A0F0L7L2"/>
<evidence type="ECO:0000256" key="5">
    <source>
        <dbReference type="SAM" id="MobiDB-lite"/>
    </source>
</evidence>
<keyword evidence="2" id="KW-0479">Metal-binding</keyword>
<evidence type="ECO:0000259" key="8">
    <source>
        <dbReference type="Pfam" id="PF04234"/>
    </source>
</evidence>
<dbReference type="Proteomes" id="UP000033640">
    <property type="component" value="Unassembled WGS sequence"/>
</dbReference>
<dbReference type="GO" id="GO:0005886">
    <property type="term" value="C:plasma membrane"/>
    <property type="evidence" value="ECO:0007669"/>
    <property type="project" value="TreeGrafter"/>
</dbReference>
<dbReference type="EMBL" id="JYIW01000026">
    <property type="protein sequence ID" value="KJL27531.1"/>
    <property type="molecule type" value="Genomic_DNA"/>
</dbReference>
<dbReference type="SUPFAM" id="SSF81296">
    <property type="entry name" value="E set domains"/>
    <property type="match status" value="1"/>
</dbReference>
<keyword evidence="6" id="KW-0812">Transmembrane</keyword>
<evidence type="ECO:0000256" key="4">
    <source>
        <dbReference type="ARBA" id="ARBA00023008"/>
    </source>
</evidence>
<dbReference type="Pfam" id="PF04234">
    <property type="entry name" value="CopC"/>
    <property type="match status" value="1"/>
</dbReference>
<dbReference type="GO" id="GO:0046688">
    <property type="term" value="P:response to copper ion"/>
    <property type="evidence" value="ECO:0007669"/>
    <property type="project" value="InterPro"/>
</dbReference>
<dbReference type="InterPro" id="IPR014756">
    <property type="entry name" value="Ig_E-set"/>
</dbReference>
<dbReference type="GO" id="GO:0042597">
    <property type="term" value="C:periplasmic space"/>
    <property type="evidence" value="ECO:0007669"/>
    <property type="project" value="InterPro"/>
</dbReference>
<accession>A0A0F0L7L2</accession>
<evidence type="ECO:0000256" key="7">
    <source>
        <dbReference type="SAM" id="SignalP"/>
    </source>
</evidence>
<dbReference type="PATRIC" id="fig|82380.11.peg.2617"/>
<sequence length="213" mass="21481">MQTEARRLPVVPIALATSLLAAFLVLFSPLAASAHDGLIASSPAADSTVETLPAELTLTFSADLITGEGATEVVVNDAAGNSVIDGAATVDGGVVTQPLLAEAPAGEYHVLWKVVSSDGHPTSDEFFFTVSTSTVTTPSATPTATAAPTTEASSTPEATTTPAAESDASSGASGWIWALSIGGIAVIAALIAWFTLRARRNGAPTDSTPSSER</sequence>
<dbReference type="GO" id="GO:0005507">
    <property type="term" value="F:copper ion binding"/>
    <property type="evidence" value="ECO:0007669"/>
    <property type="project" value="InterPro"/>
</dbReference>
<gene>
    <name evidence="9" type="primary">pcoC_3</name>
    <name evidence="9" type="ORF">RS83_02579</name>
</gene>
<comment type="caution">
    <text evidence="9">The sequence shown here is derived from an EMBL/GenBank/DDBJ whole genome shotgun (WGS) entry which is preliminary data.</text>
</comment>
<evidence type="ECO:0000313" key="10">
    <source>
        <dbReference type="Proteomes" id="UP000033640"/>
    </source>
</evidence>
<comment type="subcellular location">
    <subcellularLocation>
        <location evidence="1">Cell envelope</location>
    </subcellularLocation>
</comment>
<dbReference type="PANTHER" id="PTHR34820">
    <property type="entry name" value="INNER MEMBRANE PROTEIN YEBZ"/>
    <property type="match status" value="1"/>
</dbReference>
<dbReference type="InterPro" id="IPR014755">
    <property type="entry name" value="Cu-Rt/internalin_Ig-like"/>
</dbReference>
<feature type="chain" id="PRO_5002445038" evidence="7">
    <location>
        <begin position="35"/>
        <end position="213"/>
    </location>
</feature>
<organism evidence="9 10">
    <name type="scientific">Microbacterium oxydans</name>
    <dbReference type="NCBI Taxonomy" id="82380"/>
    <lineage>
        <taxon>Bacteria</taxon>
        <taxon>Bacillati</taxon>
        <taxon>Actinomycetota</taxon>
        <taxon>Actinomycetes</taxon>
        <taxon>Micrococcales</taxon>
        <taxon>Microbacteriaceae</taxon>
        <taxon>Microbacterium</taxon>
    </lineage>
</organism>
<reference evidence="9 10" key="1">
    <citation type="submission" date="2015-02" db="EMBL/GenBank/DDBJ databases">
        <title>Draft genome sequences of ten Microbacterium spp. with emphasis on heavy metal contaminated environments.</title>
        <authorList>
            <person name="Corretto E."/>
        </authorList>
    </citation>
    <scope>NUCLEOTIDE SEQUENCE [LARGE SCALE GENOMIC DNA]</scope>
    <source>
        <strain evidence="9 10">BEL4b</strain>
    </source>
</reference>
<dbReference type="InterPro" id="IPR007348">
    <property type="entry name" value="CopC_dom"/>
</dbReference>
<keyword evidence="6" id="KW-1133">Transmembrane helix</keyword>
<dbReference type="GO" id="GO:0006825">
    <property type="term" value="P:copper ion transport"/>
    <property type="evidence" value="ECO:0007669"/>
    <property type="project" value="InterPro"/>
</dbReference>
<evidence type="ECO:0000256" key="2">
    <source>
        <dbReference type="ARBA" id="ARBA00022723"/>
    </source>
</evidence>